<evidence type="ECO:0000256" key="5">
    <source>
        <dbReference type="ARBA" id="ARBA00023295"/>
    </source>
</evidence>
<dbReference type="OrthoDB" id="4771662at2"/>
<evidence type="ECO:0000256" key="2">
    <source>
        <dbReference type="ARBA" id="ARBA00022801"/>
    </source>
</evidence>
<dbReference type="InterPro" id="IPR001547">
    <property type="entry name" value="Glyco_hydro_5"/>
</dbReference>
<organism evidence="9 10">
    <name type="scientific">Kribbella caucasensis</name>
    <dbReference type="NCBI Taxonomy" id="2512215"/>
    <lineage>
        <taxon>Bacteria</taxon>
        <taxon>Bacillati</taxon>
        <taxon>Actinomycetota</taxon>
        <taxon>Actinomycetes</taxon>
        <taxon>Propionibacteriales</taxon>
        <taxon>Kribbellaceae</taxon>
        <taxon>Kribbella</taxon>
    </lineage>
</organism>
<keyword evidence="6" id="KW-0624">Polysaccharide degradation</keyword>
<evidence type="ECO:0000256" key="6">
    <source>
        <dbReference type="ARBA" id="ARBA00023326"/>
    </source>
</evidence>
<evidence type="ECO:0000256" key="7">
    <source>
        <dbReference type="RuleBase" id="RU361153"/>
    </source>
</evidence>
<accession>A0A4R6KQ20</accession>
<comment type="similarity">
    <text evidence="1 7">Belongs to the glycosyl hydrolase 5 (cellulase A) family.</text>
</comment>
<gene>
    <name evidence="9" type="ORF">EV643_103448</name>
</gene>
<evidence type="ECO:0000313" key="10">
    <source>
        <dbReference type="Proteomes" id="UP000295388"/>
    </source>
</evidence>
<sequence length="476" mass="53890">MTRLHRRGFVRAEGTQLVDDSGTLLPRGVGLGNWLLAEGYMWLFGDELASPRQIEHRIETLVGADRASEFWHRFRDAFVGETDFALIAALGFDHVRLPINARGVMAADGTLVEAGFDLIERAVAWSEQYGLRILLDLHGAPGGQTGTNIDDSEHGRPELFMRPIHREHTIALWRELALRYRDREAVFGYDLLNEPLPNEWQYRYADHLVDLYRDLTTAVREIDDRHLIMYEGSHWATNWAPLRERFDDNQALQFHRYWCQPDDSSIAEYLAVRDRLETPIYMGEGGENTPAWIYAATRLYERHGIGWNLWPWKKLGTRTSPLSAGVPDGWEQIADMSARPDADVVWRVLEDFLSAVEVSRCETRTPVLDAVFARPTLVLPAWAGRTEEGTTIAAMTSAPIPDGLWHHTSGTPYSHEEYVPVSVSEGSRLMFDLAAAPSGWKVEADDPDAVAVVWDGQSLVLEARSSTVVRWIELTS</sequence>
<evidence type="ECO:0000259" key="8">
    <source>
        <dbReference type="Pfam" id="PF00150"/>
    </source>
</evidence>
<dbReference type="RefSeq" id="WP_133799612.1">
    <property type="nucleotide sequence ID" value="NZ_SNWQ01000003.1"/>
</dbReference>
<reference evidence="9 10" key="1">
    <citation type="submission" date="2019-03" db="EMBL/GenBank/DDBJ databases">
        <title>Genomic Encyclopedia of Type Strains, Phase III (KMG-III): the genomes of soil and plant-associated and newly described type strains.</title>
        <authorList>
            <person name="Whitman W."/>
        </authorList>
    </citation>
    <scope>NUCLEOTIDE SEQUENCE [LARGE SCALE GENOMIC DNA]</scope>
    <source>
        <strain evidence="9 10">VKM Ac-2527</strain>
    </source>
</reference>
<dbReference type="PANTHER" id="PTHR31297">
    <property type="entry name" value="GLUCAN ENDO-1,6-BETA-GLUCOSIDASE B"/>
    <property type="match status" value="1"/>
</dbReference>
<dbReference type="InterPro" id="IPR017853">
    <property type="entry name" value="GH"/>
</dbReference>
<evidence type="ECO:0000256" key="3">
    <source>
        <dbReference type="ARBA" id="ARBA00023001"/>
    </source>
</evidence>
<dbReference type="GO" id="GO:0008422">
    <property type="term" value="F:beta-glucosidase activity"/>
    <property type="evidence" value="ECO:0007669"/>
    <property type="project" value="TreeGrafter"/>
</dbReference>
<dbReference type="GO" id="GO:0030245">
    <property type="term" value="P:cellulose catabolic process"/>
    <property type="evidence" value="ECO:0007669"/>
    <property type="project" value="UniProtKB-KW"/>
</dbReference>
<dbReference type="EMBL" id="SNWQ01000003">
    <property type="protein sequence ID" value="TDO51709.1"/>
    <property type="molecule type" value="Genomic_DNA"/>
</dbReference>
<evidence type="ECO:0000313" key="9">
    <source>
        <dbReference type="EMBL" id="TDO51709.1"/>
    </source>
</evidence>
<keyword evidence="5 7" id="KW-0326">Glycosidase</keyword>
<keyword evidence="10" id="KW-1185">Reference proteome</keyword>
<dbReference type="GO" id="GO:0005576">
    <property type="term" value="C:extracellular region"/>
    <property type="evidence" value="ECO:0007669"/>
    <property type="project" value="TreeGrafter"/>
</dbReference>
<dbReference type="GO" id="GO:0009986">
    <property type="term" value="C:cell surface"/>
    <property type="evidence" value="ECO:0007669"/>
    <property type="project" value="TreeGrafter"/>
</dbReference>
<dbReference type="InterPro" id="IPR050386">
    <property type="entry name" value="Glycosyl_hydrolase_5"/>
</dbReference>
<dbReference type="SUPFAM" id="SSF51445">
    <property type="entry name" value="(Trans)glycosidases"/>
    <property type="match status" value="1"/>
</dbReference>
<keyword evidence="4" id="KW-0119">Carbohydrate metabolism</keyword>
<evidence type="ECO:0000256" key="1">
    <source>
        <dbReference type="ARBA" id="ARBA00005641"/>
    </source>
</evidence>
<name>A0A4R6KQ20_9ACTN</name>
<dbReference type="AlphaFoldDB" id="A0A4R6KQ20"/>
<dbReference type="Proteomes" id="UP000295388">
    <property type="component" value="Unassembled WGS sequence"/>
</dbReference>
<dbReference type="PANTHER" id="PTHR31297:SF41">
    <property type="entry name" value="ENDOGLUCANASE, PUTATIVE (AFU_ORTHOLOGUE AFUA_5G01830)-RELATED"/>
    <property type="match status" value="1"/>
</dbReference>
<feature type="domain" description="Glycoside hydrolase family 5" evidence="8">
    <location>
        <begin position="79"/>
        <end position="286"/>
    </location>
</feature>
<keyword evidence="3" id="KW-0136">Cellulose degradation</keyword>
<evidence type="ECO:0000256" key="4">
    <source>
        <dbReference type="ARBA" id="ARBA00023277"/>
    </source>
</evidence>
<comment type="caution">
    <text evidence="9">The sequence shown here is derived from an EMBL/GenBank/DDBJ whole genome shotgun (WGS) entry which is preliminary data.</text>
</comment>
<keyword evidence="2 7" id="KW-0378">Hydrolase</keyword>
<dbReference type="Pfam" id="PF00150">
    <property type="entry name" value="Cellulase"/>
    <property type="match status" value="1"/>
</dbReference>
<proteinExistence type="inferred from homology"/>
<protein>
    <submittedName>
        <fullName evidence="9">Cellulase (Glycosyl hydrolase family 5)</fullName>
    </submittedName>
</protein>
<dbReference type="Gene3D" id="3.20.20.80">
    <property type="entry name" value="Glycosidases"/>
    <property type="match status" value="1"/>
</dbReference>